<dbReference type="GO" id="GO:0022625">
    <property type="term" value="C:cytosolic large ribosomal subunit"/>
    <property type="evidence" value="ECO:0007669"/>
    <property type="project" value="TreeGrafter"/>
</dbReference>
<dbReference type="RefSeq" id="XP_008684140.1">
    <property type="nucleotide sequence ID" value="XM_008685918.1"/>
</dbReference>
<dbReference type="GO" id="GO:0003735">
    <property type="term" value="F:structural constituent of ribosome"/>
    <property type="evidence" value="ECO:0007669"/>
    <property type="project" value="InterPro"/>
</dbReference>
<dbReference type="InterPro" id="IPR002674">
    <property type="entry name" value="Ribosomal_eL43"/>
</dbReference>
<proteinExistence type="inferred from homology"/>
<dbReference type="SUPFAM" id="SSF57829">
    <property type="entry name" value="Zn-binding ribosomal proteins"/>
    <property type="match status" value="1"/>
</dbReference>
<protein>
    <submittedName>
        <fullName evidence="6">60S ribosomal protein L37a-like</fullName>
    </submittedName>
</protein>
<accession>A0A384BPU1</accession>
<evidence type="ECO:0000313" key="5">
    <source>
        <dbReference type="Proteomes" id="UP000261680"/>
    </source>
</evidence>
<dbReference type="GO" id="GO:0006412">
    <property type="term" value="P:translation"/>
    <property type="evidence" value="ECO:0007669"/>
    <property type="project" value="InterPro"/>
</dbReference>
<dbReference type="InterPro" id="IPR011332">
    <property type="entry name" value="Ribosomal_zn-bd"/>
</dbReference>
<gene>
    <name evidence="6" type="primary">LOC103658446</name>
</gene>
<evidence type="ECO:0000256" key="1">
    <source>
        <dbReference type="ARBA" id="ARBA00008672"/>
    </source>
</evidence>
<dbReference type="AlphaFoldDB" id="A0A384BPU1"/>
<comment type="similarity">
    <text evidence="1">Belongs to the eukaryotic ribosomal protein eL43 family.</text>
</comment>
<organism evidence="5 6">
    <name type="scientific">Ursus maritimus</name>
    <name type="common">Polar bear</name>
    <name type="synonym">Thalarctos maritimus</name>
    <dbReference type="NCBI Taxonomy" id="29073"/>
    <lineage>
        <taxon>Eukaryota</taxon>
        <taxon>Metazoa</taxon>
        <taxon>Chordata</taxon>
        <taxon>Craniata</taxon>
        <taxon>Vertebrata</taxon>
        <taxon>Euteleostomi</taxon>
        <taxon>Mammalia</taxon>
        <taxon>Eutheria</taxon>
        <taxon>Laurasiatheria</taxon>
        <taxon>Carnivora</taxon>
        <taxon>Caniformia</taxon>
        <taxon>Ursidae</taxon>
        <taxon>Ursus</taxon>
    </lineage>
</organism>
<evidence type="ECO:0000256" key="4">
    <source>
        <dbReference type="SAM" id="MobiDB-lite"/>
    </source>
</evidence>
<dbReference type="OrthoDB" id="10277573at2759"/>
<feature type="region of interest" description="Disordered" evidence="4">
    <location>
        <begin position="1"/>
        <end position="29"/>
    </location>
</feature>
<reference evidence="6" key="1">
    <citation type="submission" date="2025-08" db="UniProtKB">
        <authorList>
            <consortium name="RefSeq"/>
        </authorList>
    </citation>
    <scope>IDENTIFICATION</scope>
    <source>
        <tissue evidence="6">Whole blood</tissue>
    </source>
</reference>
<feature type="compositionally biased region" description="Basic residues" evidence="4">
    <location>
        <begin position="1"/>
        <end position="10"/>
    </location>
</feature>
<keyword evidence="5" id="KW-1185">Reference proteome</keyword>
<dbReference type="GeneID" id="103658446"/>
<dbReference type="Proteomes" id="UP000261680">
    <property type="component" value="Unplaced"/>
</dbReference>
<evidence type="ECO:0000256" key="3">
    <source>
        <dbReference type="ARBA" id="ARBA00023274"/>
    </source>
</evidence>
<dbReference type="KEGG" id="umr:103658446"/>
<keyword evidence="2" id="KW-0689">Ribosomal protein</keyword>
<dbReference type="PANTHER" id="PTHR48160:SF1">
    <property type="entry name" value="LARGE RIBOSOMAL SUBUNIT PROTEIN EL43"/>
    <property type="match status" value="1"/>
</dbReference>
<name>A0A384BPU1_URSMA</name>
<evidence type="ECO:0000313" key="6">
    <source>
        <dbReference type="RefSeq" id="XP_008684140.1"/>
    </source>
</evidence>
<keyword evidence="3" id="KW-0687">Ribonucleoprotein</keyword>
<dbReference type="Gene3D" id="2.20.25.30">
    <property type="match status" value="1"/>
</dbReference>
<evidence type="ECO:0000256" key="2">
    <source>
        <dbReference type="ARBA" id="ARBA00022980"/>
    </source>
</evidence>
<dbReference type="PANTHER" id="PTHR48160">
    <property type="entry name" value="LARGE RIBOSOMAL SUBUNIT PROTEIN EL43"/>
    <property type="match status" value="1"/>
</dbReference>
<sequence length="93" mass="10494">MAKGTKKVRILSKYGSQDGAPHRKMVKKTELSQHAERTCAFWDKTKMERRATGIRHCGSCMKTVDGGAWPWDVASVITAKSASRRLEDLKIHH</sequence>
<dbReference type="InterPro" id="IPR011331">
    <property type="entry name" value="Ribosomal_eL37/eL43"/>
</dbReference>
<dbReference type="Pfam" id="PF01780">
    <property type="entry name" value="Ribosomal_L37ae"/>
    <property type="match status" value="1"/>
</dbReference>